<dbReference type="Proteomes" id="UP000197025">
    <property type="component" value="Unassembled WGS sequence"/>
</dbReference>
<dbReference type="InterPro" id="IPR019092">
    <property type="entry name" value="SSO2081-like_dom"/>
</dbReference>
<sequence length="332" mass="37187">MKKVLLATLGEAPAVVTEAIDRLQADGVAIDFVVILTTKDTYAQSALHLLSEHMPAYYGGKVTLLDARILEAFYDVDSDTAALEFMNHACAALRDYRKKGWEVYACIAGGRKAMSALLALAVQFYGAQRLFHVLVEDPVLEEEGHILKLQNMKDQSRVLHPPIEQIKLVNLPFIGLFPLLGDIISGLKGRSVRSEVKQLLEQNGLLDVDAGIPTPLGQMVLQVLESVEALPEPRAGECEKSLARKEPKEAEETQKWADRLANRFLFIERIEDIGWREGQPKVRAEPPNTLFVFLPGRRVRGIGFRLTTTAQTPGQLERARQEIERWIDKEVR</sequence>
<evidence type="ECO:0000313" key="3">
    <source>
        <dbReference type="Proteomes" id="UP000197025"/>
    </source>
</evidence>
<evidence type="ECO:0000259" key="1">
    <source>
        <dbReference type="Pfam" id="PF09623"/>
    </source>
</evidence>
<gene>
    <name evidence="2" type="ORF">SAMN02746019_00019690</name>
</gene>
<accession>A0A212RMQ4</accession>
<proteinExistence type="predicted"/>
<keyword evidence="3" id="KW-1185">Reference proteome</keyword>
<dbReference type="EMBL" id="FYEK01000071">
    <property type="protein sequence ID" value="SNB73765.1"/>
    <property type="molecule type" value="Genomic_DNA"/>
</dbReference>
<dbReference type="OrthoDB" id="160445at2"/>
<dbReference type="AlphaFoldDB" id="A0A212RMQ4"/>
<protein>
    <submittedName>
        <fullName evidence="2">CRISPR-associated protein, Csx14 family</fullName>
    </submittedName>
</protein>
<organism evidence="2 3">
    <name type="scientific">Thermoflexus hugenholtzii JAD2</name>
    <dbReference type="NCBI Taxonomy" id="877466"/>
    <lineage>
        <taxon>Bacteria</taxon>
        <taxon>Bacillati</taxon>
        <taxon>Chloroflexota</taxon>
        <taxon>Thermoflexia</taxon>
        <taxon>Thermoflexales</taxon>
        <taxon>Thermoflexaceae</taxon>
        <taxon>Thermoflexus</taxon>
    </lineage>
</organism>
<reference evidence="3" key="1">
    <citation type="submission" date="2017-06" db="EMBL/GenBank/DDBJ databases">
        <authorList>
            <person name="Varghese N."/>
            <person name="Submissions S."/>
        </authorList>
    </citation>
    <scope>NUCLEOTIDE SEQUENCE [LARGE SCALE GENOMIC DNA]</scope>
    <source>
        <strain evidence="3">JAD2</strain>
    </source>
</reference>
<feature type="domain" description="CRISPR system ring nuclease SSO2081-like" evidence="1">
    <location>
        <begin position="12"/>
        <end position="202"/>
    </location>
</feature>
<evidence type="ECO:0000313" key="2">
    <source>
        <dbReference type="EMBL" id="SNB73765.1"/>
    </source>
</evidence>
<name>A0A212RMQ4_9CHLR</name>
<dbReference type="RefSeq" id="WP_088572219.1">
    <property type="nucleotide sequence ID" value="NZ_FYEK01000071.1"/>
</dbReference>
<dbReference type="InParanoid" id="A0A212RMQ4"/>
<dbReference type="Pfam" id="PF09623">
    <property type="entry name" value="Cas_NE0113"/>
    <property type="match status" value="1"/>
</dbReference>